<organism evidence="5 6">
    <name type="scientific">Trichophyton rubrum</name>
    <name type="common">Athlete's foot fungus</name>
    <name type="synonym">Epidermophyton rubrum</name>
    <dbReference type="NCBI Taxonomy" id="5551"/>
    <lineage>
        <taxon>Eukaryota</taxon>
        <taxon>Fungi</taxon>
        <taxon>Dikarya</taxon>
        <taxon>Ascomycota</taxon>
        <taxon>Pezizomycotina</taxon>
        <taxon>Eurotiomycetes</taxon>
        <taxon>Eurotiomycetidae</taxon>
        <taxon>Onygenales</taxon>
        <taxon>Arthrodermataceae</taxon>
        <taxon>Trichophyton</taxon>
    </lineage>
</organism>
<dbReference type="EMBL" id="LHPM01000012">
    <property type="protein sequence ID" value="OAL66865.1"/>
    <property type="molecule type" value="Genomic_DNA"/>
</dbReference>
<sequence>MCFGCVPYRALVVEDDPKPEAKKPNRQWYMVRPGDGFYPVNPTTAFLFPLITAWSSQVLVYHLQSEPGVISHPYSFAGTMGQFFQYGSVDPSRSRYSTCPQVQPGNEPTVYTYVPPQLHQNIQVGTGNPTGPPPPPPPPSASATVSPNGCLNGAPPGTAHSVSQTIQFGPQAGQAIQVPYISPAPLRPTYQVPAGTVPWLGPTRAEVDAQNIAVARATGAMRPQSMVPYRPAEGQQWWCREVDGSYTLRTTNDIMENLQPGLGSSMNHQTRIMLTNLSLSHNSQNQENTELSSFVTRSGSDCSTRHQRLIWFNFGLTLEAMASLSEGLFKSLPAPKYTGENEELPAHAQRRGPRVVGADAIDETQIVVKRAGPPPYGKRAGWRPRSLEDFGDGGAFPEIAVAQYPLDMGRKDTPNKSNALALQVDAEGKVKYDSIAKQGHNENRIVHASFKDLIPLRQRVDMGEISLDRPSQEEVNAQMEKTKAALEKLVTGAVSAQKPKNVATGKRSEPTFVRYTPANQMGNTNRKNDRIMKIVEKQVDPLEPPKFKHKKIPRGPPSPPPPVLHSPPRKLTAEDQEAWRIPPPVSNWKNPKGYTVPLDKRLAADGRGLQDVSINDKFAQFAEALFTADRHAREEVKQRAQMQQKLAEKEKAKKEEHLRQLAQKAREARAGASSSRNESRARSRSRSGSRSPSPYSSRSPTPDEEDEAVREREQRRRERRQEDERKLRQSRMGAERRVQVMAREQNRDISEKIALGLAKPTQSKETMYDSRLFNQTSGLQSGFNEDQPYDKPLFAAQDAINSIYRPRAQMDDDDENAGGAEMDRINRGNRFEVLGRAKEGFKGTEDAEAREGPVEFEKDTADPFGIDGMIAEVTGGQSSGGQKRYGIQEAESSQRGSKRARVDDDEDDDHYRRR</sequence>
<dbReference type="Proteomes" id="UP000243015">
    <property type="component" value="Unassembled WGS sequence"/>
</dbReference>
<feature type="compositionally biased region" description="Basic and acidic residues" evidence="3">
    <location>
        <begin position="537"/>
        <end position="546"/>
    </location>
</feature>
<feature type="compositionally biased region" description="Basic and acidic residues" evidence="3">
    <location>
        <begin position="709"/>
        <end position="743"/>
    </location>
</feature>
<dbReference type="GO" id="GO:0000398">
    <property type="term" value="P:mRNA splicing, via spliceosome"/>
    <property type="evidence" value="ECO:0007669"/>
    <property type="project" value="InterPro"/>
</dbReference>
<gene>
    <name evidence="5" type="ORF">A7C99_2261</name>
</gene>
<feature type="region of interest" description="Disordered" evidence="3">
    <location>
        <begin position="537"/>
        <end position="572"/>
    </location>
</feature>
<feature type="region of interest" description="Disordered" evidence="3">
    <location>
        <begin position="636"/>
        <end position="743"/>
    </location>
</feature>
<dbReference type="InterPro" id="IPR017862">
    <property type="entry name" value="SKI-int_prot_SKIP"/>
</dbReference>
<dbReference type="VEuPathDB" id="FungiDB:TERG_04512"/>
<feature type="compositionally biased region" description="Basic and acidic residues" evidence="3">
    <location>
        <begin position="646"/>
        <end position="669"/>
    </location>
</feature>
<name>A0A178F4E7_TRIRU</name>
<feature type="compositionally biased region" description="Pro residues" evidence="3">
    <location>
        <begin position="554"/>
        <end position="565"/>
    </location>
</feature>
<feature type="region of interest" description="Disordered" evidence="3">
    <location>
        <begin position="120"/>
        <end position="162"/>
    </location>
</feature>
<comment type="caution">
    <text evidence="5">The sequence shown here is derived from an EMBL/GenBank/DDBJ whole genome shotgun (WGS) entry which is preliminary data.</text>
</comment>
<evidence type="ECO:0000259" key="4">
    <source>
        <dbReference type="Pfam" id="PF02731"/>
    </source>
</evidence>
<feature type="region of interest" description="Disordered" evidence="3">
    <location>
        <begin position="806"/>
        <end position="914"/>
    </location>
</feature>
<feature type="compositionally biased region" description="Low complexity" evidence="3">
    <location>
        <begin position="688"/>
        <end position="699"/>
    </location>
</feature>
<dbReference type="AlphaFoldDB" id="A0A178F4E7"/>
<dbReference type="GO" id="GO:0005681">
    <property type="term" value="C:spliceosomal complex"/>
    <property type="evidence" value="ECO:0007669"/>
    <property type="project" value="InterPro"/>
</dbReference>
<accession>A0A178F4E7</accession>
<protein>
    <recommendedName>
        <fullName evidence="2">Pre-mRNA-processing protein 45</fullName>
    </recommendedName>
</protein>
<proteinExistence type="inferred from homology"/>
<evidence type="ECO:0000256" key="1">
    <source>
        <dbReference type="ARBA" id="ARBA00010197"/>
    </source>
</evidence>
<evidence type="ECO:0000313" key="5">
    <source>
        <dbReference type="EMBL" id="OAL66865.1"/>
    </source>
</evidence>
<dbReference type="Pfam" id="PF02731">
    <property type="entry name" value="SKIP_SNW"/>
    <property type="match status" value="1"/>
</dbReference>
<reference evidence="5 6" key="1">
    <citation type="submission" date="2016-05" db="EMBL/GenBank/DDBJ databases">
        <title>Genome sequencing of Trichophyton rubrum CMCC(F)T1i isolated from hair.</title>
        <authorList>
            <person name="Zhan P."/>
            <person name="Tao Y."/>
            <person name="Liu W."/>
        </authorList>
    </citation>
    <scope>NUCLEOTIDE SEQUENCE [LARGE SCALE GENOMIC DNA]</scope>
    <source>
        <strain evidence="6">CMCC(F)T1i</strain>
    </source>
</reference>
<feature type="domain" description="SKI-interacting protein SKIP SNW" evidence="4">
    <location>
        <begin position="512"/>
        <end position="669"/>
    </location>
</feature>
<evidence type="ECO:0000256" key="3">
    <source>
        <dbReference type="SAM" id="MobiDB-lite"/>
    </source>
</evidence>
<evidence type="ECO:0000313" key="6">
    <source>
        <dbReference type="Proteomes" id="UP000243015"/>
    </source>
</evidence>
<feature type="compositionally biased region" description="Basic and acidic residues" evidence="3">
    <location>
        <begin position="821"/>
        <end position="861"/>
    </location>
</feature>
<dbReference type="VEuPathDB" id="FungiDB:TERG_04511"/>
<evidence type="ECO:0000256" key="2">
    <source>
        <dbReference type="ARBA" id="ARBA00022160"/>
    </source>
</evidence>
<feature type="compositionally biased region" description="Pro residues" evidence="3">
    <location>
        <begin position="130"/>
        <end position="140"/>
    </location>
</feature>
<comment type="similarity">
    <text evidence="1">Belongs to the SNW family.</text>
</comment>
<dbReference type="PANTHER" id="PTHR12096">
    <property type="entry name" value="NUCLEAR PROTEIN SKIP-RELATED"/>
    <property type="match status" value="1"/>
</dbReference>
<dbReference type="InterPro" id="IPR004015">
    <property type="entry name" value="SKI-int_prot_SKIP_SNW-dom"/>
</dbReference>